<sequence>MTRQEQDGTGVGYMFIRTHLHAWDFVFTPAEPPTGRMGLRDGRLMTVHDREDA</sequence>
<organism evidence="1">
    <name type="scientific">Streptomyces sp. NBC_00119</name>
    <dbReference type="NCBI Taxonomy" id="2975659"/>
    <lineage>
        <taxon>Bacteria</taxon>
        <taxon>Bacillati</taxon>
        <taxon>Actinomycetota</taxon>
        <taxon>Actinomycetes</taxon>
        <taxon>Kitasatosporales</taxon>
        <taxon>Streptomycetaceae</taxon>
        <taxon>Streptomyces</taxon>
    </lineage>
</organism>
<name>A0AAU1UKR7_9ACTN</name>
<protein>
    <submittedName>
        <fullName evidence="1">Uncharacterized protein</fullName>
    </submittedName>
</protein>
<reference evidence="1" key="1">
    <citation type="submission" date="2022-10" db="EMBL/GenBank/DDBJ databases">
        <title>The complete genomes of actinobacterial strains from the NBC collection.</title>
        <authorList>
            <person name="Joergensen T.S."/>
            <person name="Alvarez Arevalo M."/>
            <person name="Sterndorff E.B."/>
            <person name="Faurdal D."/>
            <person name="Vuksanovic O."/>
            <person name="Mourched A.-S."/>
            <person name="Charusanti P."/>
            <person name="Shaw S."/>
            <person name="Blin K."/>
            <person name="Weber T."/>
        </authorList>
    </citation>
    <scope>NUCLEOTIDE SEQUENCE</scope>
    <source>
        <strain evidence="1">NBC_00119</strain>
    </source>
</reference>
<dbReference type="AlphaFoldDB" id="A0AAU1UKR7"/>
<accession>A0AAU1UKR7</accession>
<evidence type="ECO:0000313" key="1">
    <source>
        <dbReference type="EMBL" id="WTS17826.1"/>
    </source>
</evidence>
<proteinExistence type="predicted"/>
<dbReference type="EMBL" id="CP108195">
    <property type="protein sequence ID" value="WTS17826.1"/>
    <property type="molecule type" value="Genomic_DNA"/>
</dbReference>
<gene>
    <name evidence="1" type="ORF">OHU69_46485</name>
</gene>